<evidence type="ECO:0008006" key="10">
    <source>
        <dbReference type="Google" id="ProtNLM"/>
    </source>
</evidence>
<evidence type="ECO:0000259" key="7">
    <source>
        <dbReference type="Pfam" id="PF17682"/>
    </source>
</evidence>
<comment type="caution">
    <text evidence="8">The sequence shown here is derived from an EMBL/GenBank/DDBJ whole genome shotgun (WGS) entry which is preliminary data.</text>
</comment>
<dbReference type="PANTHER" id="PTHR13230:SF5">
    <property type="entry name" value="GENERAL TRANSCRIPTION FACTOR 3C POLYPEPTIDE 5"/>
    <property type="match status" value="1"/>
</dbReference>
<keyword evidence="9" id="KW-1185">Reference proteome</keyword>
<comment type="subcellular location">
    <subcellularLocation>
        <location evidence="1">Nucleus</location>
    </subcellularLocation>
</comment>
<reference evidence="8 9" key="1">
    <citation type="journal article" date="2023" name="Plants (Basel)">
        <title>Bridging the Gap: Combining Genomics and Transcriptomics Approaches to Understand Stylosanthes scabra, an Orphan Legume from the Brazilian Caatinga.</title>
        <authorList>
            <person name="Ferreira-Neto J.R.C."/>
            <person name="da Silva M.D."/>
            <person name="Binneck E."/>
            <person name="de Melo N.F."/>
            <person name="da Silva R.H."/>
            <person name="de Melo A.L.T.M."/>
            <person name="Pandolfi V."/>
            <person name="Bustamante F.O."/>
            <person name="Brasileiro-Vidal A.C."/>
            <person name="Benko-Iseppon A.M."/>
        </authorList>
    </citation>
    <scope>NUCLEOTIDE SEQUENCE [LARGE SCALE GENOMIC DNA]</scope>
    <source>
        <tissue evidence="8">Leaves</tissue>
    </source>
</reference>
<evidence type="ECO:0000313" key="8">
    <source>
        <dbReference type="EMBL" id="MED6171476.1"/>
    </source>
</evidence>
<organism evidence="8 9">
    <name type="scientific">Stylosanthes scabra</name>
    <dbReference type="NCBI Taxonomy" id="79078"/>
    <lineage>
        <taxon>Eukaryota</taxon>
        <taxon>Viridiplantae</taxon>
        <taxon>Streptophyta</taxon>
        <taxon>Embryophyta</taxon>
        <taxon>Tracheophyta</taxon>
        <taxon>Spermatophyta</taxon>
        <taxon>Magnoliopsida</taxon>
        <taxon>eudicotyledons</taxon>
        <taxon>Gunneridae</taxon>
        <taxon>Pentapetalae</taxon>
        <taxon>rosids</taxon>
        <taxon>fabids</taxon>
        <taxon>Fabales</taxon>
        <taxon>Fabaceae</taxon>
        <taxon>Papilionoideae</taxon>
        <taxon>50 kb inversion clade</taxon>
        <taxon>dalbergioids sensu lato</taxon>
        <taxon>Dalbergieae</taxon>
        <taxon>Pterocarpus clade</taxon>
        <taxon>Stylosanthes</taxon>
    </lineage>
</organism>
<dbReference type="InterPro" id="IPR040454">
    <property type="entry name" value="TF_IIIC_Tfc1/Sfc1"/>
</dbReference>
<feature type="region of interest" description="Disordered" evidence="5">
    <location>
        <begin position="455"/>
        <end position="500"/>
    </location>
</feature>
<keyword evidence="3" id="KW-0804">Transcription</keyword>
<evidence type="ECO:0000259" key="6">
    <source>
        <dbReference type="Pfam" id="PF09734"/>
    </source>
</evidence>
<dbReference type="Gene3D" id="3.30.200.160">
    <property type="entry name" value="TFIIIC, subcomplex tauA, subunit Sfc1, barrel domain"/>
    <property type="match status" value="1"/>
</dbReference>
<keyword evidence="4" id="KW-0539">Nucleus</keyword>
<dbReference type="PANTHER" id="PTHR13230">
    <property type="entry name" value="GENERAL TRANSCRIPTION FACTOR IIIC, POLYPEPTIDE 5"/>
    <property type="match status" value="1"/>
</dbReference>
<evidence type="ECO:0000313" key="9">
    <source>
        <dbReference type="Proteomes" id="UP001341840"/>
    </source>
</evidence>
<feature type="domain" description="Transcription factor IIIC subunit 5 HTH" evidence="6">
    <location>
        <begin position="197"/>
        <end position="347"/>
    </location>
</feature>
<evidence type="ECO:0000256" key="3">
    <source>
        <dbReference type="ARBA" id="ARBA00023163"/>
    </source>
</evidence>
<sequence>MGVIKDGTISGVLPQNQGFLVHYPGYPSTLSHAVDTLGGIQGILKARSSQSNKLELRFRPEDLYSHPAFGELHPCKGFLLKISKRKLCSGHDAKVNGSVPGNRMENERQANQSESEGLTKGDKVEDCISADKEANLCADIVASIPEAYCFNGMFDYQYVVPVHAEVARRKKRNRSELEEPHLDEGGLMDVDHEDIMLIVPPLFAPKDMAENLVLRPPATSSSKRRQEEIVQPHLEMDTEPVLAIDFEIKEVPKIVNWEEYIPQGSDQWESQMAVSRMFDKRPIWSKDSLIECLHDKGLKFSHAMLRRLLARVSYYFSSGPFLRFWIKKGYDPRKDPDSRIYQRLDYRVPIPLRSYCDAQSANTSKHRWGDICAFRAFPCKFQTSLQLFDLVDDYIQSEINKPPLLEVCTFATGWFTQNMLNCIRQRIMVRFLSVFPKPGAENLLRSATAKFEKMKREYSKNATQPEGEGCEQPNLGLEENGEPDNVDDEEVAAAEANNSDEEWDAYEELDLAGDCEIPLPSHSYLNMENLSRTHLQELFVSFPSNEIDNNKAQEIGSDEEYEIYQQEDSDKNNSDE</sequence>
<evidence type="ECO:0000256" key="4">
    <source>
        <dbReference type="ARBA" id="ARBA00023242"/>
    </source>
</evidence>
<dbReference type="Pfam" id="PF09734">
    <property type="entry name" value="Tau95"/>
    <property type="match status" value="1"/>
</dbReference>
<keyword evidence="2" id="KW-0238">DNA-binding</keyword>
<dbReference type="Proteomes" id="UP001341840">
    <property type="component" value="Unassembled WGS sequence"/>
</dbReference>
<dbReference type="InterPro" id="IPR041499">
    <property type="entry name" value="Tfc1/Sfc1_N"/>
</dbReference>
<dbReference type="InterPro" id="IPR019136">
    <property type="entry name" value="TF_IIIC_su-5_HTH"/>
</dbReference>
<gene>
    <name evidence="8" type="ORF">PIB30_041062</name>
</gene>
<feature type="compositionally biased region" description="Acidic residues" evidence="5">
    <location>
        <begin position="479"/>
        <end position="500"/>
    </location>
</feature>
<name>A0ABU6VGN1_9FABA</name>
<feature type="region of interest" description="Disordered" evidence="5">
    <location>
        <begin position="93"/>
        <end position="121"/>
    </location>
</feature>
<protein>
    <recommendedName>
        <fullName evidence="10">General transcription factor 3C polypeptide 5</fullName>
    </recommendedName>
</protein>
<evidence type="ECO:0000256" key="1">
    <source>
        <dbReference type="ARBA" id="ARBA00004123"/>
    </source>
</evidence>
<dbReference type="Pfam" id="PF17682">
    <property type="entry name" value="Tau95_N"/>
    <property type="match status" value="1"/>
</dbReference>
<proteinExistence type="predicted"/>
<dbReference type="InterPro" id="IPR042536">
    <property type="entry name" value="TFIIIC_tauA_Sfc1"/>
</dbReference>
<feature type="region of interest" description="Disordered" evidence="5">
    <location>
        <begin position="549"/>
        <end position="576"/>
    </location>
</feature>
<evidence type="ECO:0000256" key="5">
    <source>
        <dbReference type="SAM" id="MobiDB-lite"/>
    </source>
</evidence>
<dbReference type="EMBL" id="JASCZI010151260">
    <property type="protein sequence ID" value="MED6171476.1"/>
    <property type="molecule type" value="Genomic_DNA"/>
</dbReference>
<feature type="compositionally biased region" description="Acidic residues" evidence="5">
    <location>
        <begin position="556"/>
        <end position="567"/>
    </location>
</feature>
<feature type="domain" description="Transcription factor IIIC subunit Tfc1/Sfc1 triple barrel" evidence="7">
    <location>
        <begin position="20"/>
        <end position="158"/>
    </location>
</feature>
<accession>A0ABU6VGN1</accession>
<evidence type="ECO:0000256" key="2">
    <source>
        <dbReference type="ARBA" id="ARBA00023125"/>
    </source>
</evidence>